<sequence>MVWATGRRRVRYGWREGGGYGAEAAAEVAAGWCRVRCGRRGGRGYGAAVEAEVAGEVAGGERRAERCGGGNREAGRRGREAIGRKI</sequence>
<dbReference type="Proteomes" id="UP000729402">
    <property type="component" value="Unassembled WGS sequence"/>
</dbReference>
<protein>
    <submittedName>
        <fullName evidence="2">Uncharacterized protein</fullName>
    </submittedName>
</protein>
<dbReference type="EMBL" id="JAAALK010000287">
    <property type="protein sequence ID" value="KAG8060660.1"/>
    <property type="molecule type" value="Genomic_DNA"/>
</dbReference>
<proteinExistence type="predicted"/>
<evidence type="ECO:0000313" key="3">
    <source>
        <dbReference type="Proteomes" id="UP000729402"/>
    </source>
</evidence>
<gene>
    <name evidence="2" type="ORF">GUJ93_ZPchr0002g24223</name>
</gene>
<keyword evidence="3" id="KW-1185">Reference proteome</keyword>
<evidence type="ECO:0000256" key="1">
    <source>
        <dbReference type="SAM" id="MobiDB-lite"/>
    </source>
</evidence>
<comment type="caution">
    <text evidence="2">The sequence shown here is derived from an EMBL/GenBank/DDBJ whole genome shotgun (WGS) entry which is preliminary data.</text>
</comment>
<name>A0A8J5VCI0_ZIZPA</name>
<feature type="compositionally biased region" description="Basic and acidic residues" evidence="1">
    <location>
        <begin position="73"/>
        <end position="86"/>
    </location>
</feature>
<reference evidence="2" key="2">
    <citation type="submission" date="2021-02" db="EMBL/GenBank/DDBJ databases">
        <authorList>
            <person name="Kimball J.A."/>
            <person name="Haas M.W."/>
            <person name="Macchietto M."/>
            <person name="Kono T."/>
            <person name="Duquette J."/>
            <person name="Shao M."/>
        </authorList>
    </citation>
    <scope>NUCLEOTIDE SEQUENCE</scope>
    <source>
        <tissue evidence="2">Fresh leaf tissue</tissue>
    </source>
</reference>
<feature type="region of interest" description="Disordered" evidence="1">
    <location>
        <begin position="64"/>
        <end position="86"/>
    </location>
</feature>
<reference evidence="2" key="1">
    <citation type="journal article" date="2021" name="bioRxiv">
        <title>Whole Genome Assembly and Annotation of Northern Wild Rice, Zizania palustris L., Supports a Whole Genome Duplication in the Zizania Genus.</title>
        <authorList>
            <person name="Haas M."/>
            <person name="Kono T."/>
            <person name="Macchietto M."/>
            <person name="Millas R."/>
            <person name="McGilp L."/>
            <person name="Shao M."/>
            <person name="Duquette J."/>
            <person name="Hirsch C.N."/>
            <person name="Kimball J."/>
        </authorList>
    </citation>
    <scope>NUCLEOTIDE SEQUENCE</scope>
    <source>
        <tissue evidence="2">Fresh leaf tissue</tissue>
    </source>
</reference>
<organism evidence="2 3">
    <name type="scientific">Zizania palustris</name>
    <name type="common">Northern wild rice</name>
    <dbReference type="NCBI Taxonomy" id="103762"/>
    <lineage>
        <taxon>Eukaryota</taxon>
        <taxon>Viridiplantae</taxon>
        <taxon>Streptophyta</taxon>
        <taxon>Embryophyta</taxon>
        <taxon>Tracheophyta</taxon>
        <taxon>Spermatophyta</taxon>
        <taxon>Magnoliopsida</taxon>
        <taxon>Liliopsida</taxon>
        <taxon>Poales</taxon>
        <taxon>Poaceae</taxon>
        <taxon>BOP clade</taxon>
        <taxon>Oryzoideae</taxon>
        <taxon>Oryzeae</taxon>
        <taxon>Zizaniinae</taxon>
        <taxon>Zizania</taxon>
    </lineage>
</organism>
<dbReference type="AlphaFoldDB" id="A0A8J5VCI0"/>
<accession>A0A8J5VCI0</accession>
<evidence type="ECO:0000313" key="2">
    <source>
        <dbReference type="EMBL" id="KAG8060660.1"/>
    </source>
</evidence>